<dbReference type="PANTHER" id="PTHR23100:SF0">
    <property type="entry name" value="ARGININE BIOSYNTHESIS BIFUNCTIONAL PROTEIN ARGJ, MITOCHONDRIAL"/>
    <property type="match status" value="1"/>
</dbReference>
<comment type="subcellular location">
    <subcellularLocation>
        <location evidence="1">Cytoplasm</location>
    </subcellularLocation>
</comment>
<feature type="binding site" evidence="1">
    <location>
        <position position="174"/>
    </location>
    <ligand>
        <name>substrate</name>
    </ligand>
</feature>
<keyword evidence="1 2" id="KW-0808">Transferase</keyword>
<keyword evidence="1" id="KW-0511">Multifunctional enzyme</keyword>
<keyword evidence="1" id="KW-0055">Arginine biosynthesis</keyword>
<dbReference type="Proteomes" id="UP001196980">
    <property type="component" value="Unassembled WGS sequence"/>
</dbReference>
<feature type="site" description="Cleavage; by autolysis" evidence="1">
    <location>
        <begin position="184"/>
        <end position="185"/>
    </location>
</feature>
<feature type="site" description="Involved in the stabilization of negative charge on the oxyanion by the formation of the oxyanion hole" evidence="1">
    <location>
        <position position="111"/>
    </location>
</feature>
<dbReference type="PANTHER" id="PTHR23100">
    <property type="entry name" value="ARGININE BIOSYNTHESIS BIFUNCTIONAL PROTEIN ARGJ"/>
    <property type="match status" value="1"/>
</dbReference>
<dbReference type="NCBIfam" id="NF003802">
    <property type="entry name" value="PRK05388.1"/>
    <property type="match status" value="1"/>
</dbReference>
<dbReference type="EC" id="2.3.1.1" evidence="1"/>
<keyword evidence="1" id="KW-0068">Autocatalytic cleavage</keyword>
<evidence type="ECO:0000313" key="2">
    <source>
        <dbReference type="EMBL" id="MBV6342309.1"/>
    </source>
</evidence>
<feature type="binding site" evidence="1">
    <location>
        <position position="185"/>
    </location>
    <ligand>
        <name>substrate</name>
    </ligand>
</feature>
<proteinExistence type="inferred from homology"/>
<dbReference type="Pfam" id="PF01960">
    <property type="entry name" value="ArgJ"/>
    <property type="match status" value="1"/>
</dbReference>
<dbReference type="NCBIfam" id="TIGR00120">
    <property type="entry name" value="ArgJ"/>
    <property type="match status" value="1"/>
</dbReference>
<comment type="pathway">
    <text evidence="1">Amino-acid biosynthesis; L-arginine biosynthesis; N(2)-acetyl-L-ornithine from L-glutamate: step 1/4.</text>
</comment>
<feature type="binding site" evidence="1">
    <location>
        <position position="397"/>
    </location>
    <ligand>
        <name>substrate</name>
    </ligand>
</feature>
<gene>
    <name evidence="1 2" type="primary">argJ</name>
    <name evidence="2" type="ORF">HWQ67_11995</name>
</gene>
<feature type="site" description="Involved in the stabilization of negative charge on the oxyanion by the formation of the oxyanion hole" evidence="1">
    <location>
        <position position="112"/>
    </location>
</feature>
<comment type="similarity">
    <text evidence="1">Belongs to the ArgJ family.</text>
</comment>
<dbReference type="CDD" id="cd02152">
    <property type="entry name" value="OAT"/>
    <property type="match status" value="1"/>
</dbReference>
<comment type="catalytic activity">
    <reaction evidence="1">
        <text>L-glutamate + acetyl-CoA = N-acetyl-L-glutamate + CoA + H(+)</text>
        <dbReference type="Rhea" id="RHEA:24292"/>
        <dbReference type="ChEBI" id="CHEBI:15378"/>
        <dbReference type="ChEBI" id="CHEBI:29985"/>
        <dbReference type="ChEBI" id="CHEBI:44337"/>
        <dbReference type="ChEBI" id="CHEBI:57287"/>
        <dbReference type="ChEBI" id="CHEBI:57288"/>
        <dbReference type="EC" id="2.3.1.1"/>
    </reaction>
</comment>
<feature type="chain" id="PRO_5044926142" description="Arginine biosynthesis bifunctional protein ArgJ beta chain" evidence="1">
    <location>
        <begin position="185"/>
        <end position="397"/>
    </location>
</feature>
<evidence type="ECO:0000256" key="1">
    <source>
        <dbReference type="HAMAP-Rule" id="MF_01106"/>
    </source>
</evidence>
<comment type="pathway">
    <text evidence="1">Amino-acid biosynthesis; L-arginine biosynthesis; L-ornithine and N-acetyl-L-glutamate from L-glutamate and N(2)-acetyl-L-ornithine (cyclic): step 1/1.</text>
</comment>
<reference evidence="2 3" key="1">
    <citation type="journal article" date="2020" name="J Geophys Res Biogeosci">
        <title>Magnetotaxis as an Adaptation to Enable Bacterial Shuttling of Microbial Sulfur and Sulfur Cycling Across Aquatic Oxic#Anoxic Interfaces.</title>
        <authorList>
            <person name="Li J."/>
            <person name="Liu P."/>
            <person name="Wang J."/>
            <person name="Roberts A.P."/>
            <person name="Pan Y."/>
        </authorList>
    </citation>
    <scope>NUCLEOTIDE SEQUENCE [LARGE SCALE GENOMIC DNA]</scope>
    <source>
        <strain evidence="2 3">MYR-1_YQ</strain>
    </source>
</reference>
<name>A0ABS6S1N0_9BACT</name>
<comment type="caution">
    <text evidence="2">The sequence shown here is derived from an EMBL/GenBank/DDBJ whole genome shotgun (WGS) entry which is preliminary data.</text>
</comment>
<dbReference type="InterPro" id="IPR002813">
    <property type="entry name" value="Arg_biosynth_ArgJ"/>
</dbReference>
<feature type="binding site" evidence="1">
    <location>
        <position position="271"/>
    </location>
    <ligand>
        <name>substrate</name>
    </ligand>
</feature>
<dbReference type="EMBL" id="JABXWD010000233">
    <property type="protein sequence ID" value="MBV6342309.1"/>
    <property type="molecule type" value="Genomic_DNA"/>
</dbReference>
<dbReference type="GO" id="GO:0004358">
    <property type="term" value="F:L-glutamate N-acetyltransferase activity, acting on acetyl-L-ornithine as donor"/>
    <property type="evidence" value="ECO:0007669"/>
    <property type="project" value="UniProtKB-EC"/>
</dbReference>
<comment type="function">
    <text evidence="1">Catalyzes two activities which are involved in the cyclic version of arginine biosynthesis: the synthesis of N-acetylglutamate from glutamate and acetyl-CoA as the acetyl donor, and of ornithine by transacetylation between N(2)-acetylornithine and glutamate.</text>
</comment>
<feature type="binding site" evidence="1">
    <location>
        <position position="148"/>
    </location>
    <ligand>
        <name>substrate</name>
    </ligand>
</feature>
<organism evidence="2 3">
    <name type="scientific">Candidatus Magnetobacterium casense</name>
    <dbReference type="NCBI Taxonomy" id="1455061"/>
    <lineage>
        <taxon>Bacteria</taxon>
        <taxon>Pseudomonadati</taxon>
        <taxon>Nitrospirota</taxon>
        <taxon>Thermodesulfovibrionia</taxon>
        <taxon>Thermodesulfovibrionales</taxon>
        <taxon>Candidatus Magnetobacteriaceae</taxon>
        <taxon>Candidatus Magnetobacterium</taxon>
    </lineage>
</organism>
<accession>A0ABS6S1N0</accession>
<dbReference type="EC" id="2.3.1.35" evidence="1"/>
<feature type="binding site" evidence="1">
    <location>
        <position position="392"/>
    </location>
    <ligand>
        <name>substrate</name>
    </ligand>
</feature>
<feature type="active site" description="Nucleophile" evidence="1">
    <location>
        <position position="185"/>
    </location>
</feature>
<comment type="catalytic activity">
    <reaction evidence="1">
        <text>N(2)-acetyl-L-ornithine + L-glutamate = N-acetyl-L-glutamate + L-ornithine</text>
        <dbReference type="Rhea" id="RHEA:15349"/>
        <dbReference type="ChEBI" id="CHEBI:29985"/>
        <dbReference type="ChEBI" id="CHEBI:44337"/>
        <dbReference type="ChEBI" id="CHEBI:46911"/>
        <dbReference type="ChEBI" id="CHEBI:57805"/>
        <dbReference type="EC" id="2.3.1.35"/>
    </reaction>
</comment>
<sequence>MQESEHKLPKGFIITTAEAAIKAPGRRDIVVISSTTPASAAGVFTRNVVKAAPVLLDMERLRDGCAQAVVINSGNANACTDRQGFANAVEMSAMVADALHIAVDNCLVASTGVIGVQLPMERIKPALYESLANPVNRTLLDAASAIMTTDTFPKAVSRDIELASCTATVSAIAKGAGMIAPDMATLLCFVITDLNIDHTALQLALTEAVDKTFNRITVDADTSTNDTVLVLANGQAGNERVVAHGYGFHSFRTVLQEMLMELAVMCVKDGEGATKFVTIKVVGANSDTDANKLARTVANSLLVKTAICGGDANWGRIMAAIGYSGVTFNPNCVDVYFDDVLVVKDGYGVNNDSLAYEVFKKNDIVITINMNTGQGAAKIFTCDLTEDYVKINAHYRS</sequence>
<keyword evidence="1" id="KW-0963">Cytoplasm</keyword>
<keyword evidence="1 2" id="KW-0012">Acyltransferase</keyword>
<evidence type="ECO:0000313" key="3">
    <source>
        <dbReference type="Proteomes" id="UP001196980"/>
    </source>
</evidence>
<dbReference type="HAMAP" id="MF_01106">
    <property type="entry name" value="ArgJ"/>
    <property type="match status" value="1"/>
</dbReference>
<keyword evidence="1" id="KW-0028">Amino-acid biosynthesis</keyword>
<protein>
    <recommendedName>
        <fullName evidence="1">Arginine biosynthesis bifunctional protein ArgJ</fullName>
    </recommendedName>
    <domain>
        <recommendedName>
            <fullName evidence="1">Glutamate N-acetyltransferase</fullName>
            <ecNumber evidence="1">2.3.1.35</ecNumber>
        </recommendedName>
        <alternativeName>
            <fullName evidence="1">Ornithine acetyltransferase</fullName>
            <shortName evidence="1">OATase</shortName>
        </alternativeName>
        <alternativeName>
            <fullName evidence="1">Ornithine transacetylase</fullName>
        </alternativeName>
    </domain>
    <domain>
        <recommendedName>
            <fullName evidence="1">Amino-acid acetyltransferase</fullName>
            <ecNumber evidence="1">2.3.1.1</ecNumber>
        </recommendedName>
        <alternativeName>
            <fullName evidence="1">N-acetylglutamate synthase</fullName>
            <shortName evidence="1">AGSase</shortName>
        </alternativeName>
    </domain>
    <component>
        <recommendedName>
            <fullName evidence="1">Arginine biosynthesis bifunctional protein ArgJ alpha chain</fullName>
        </recommendedName>
    </component>
    <component>
        <recommendedName>
            <fullName evidence="1">Arginine biosynthesis bifunctional protein ArgJ beta chain</fullName>
        </recommendedName>
    </component>
</protein>
<comment type="subunit">
    <text evidence="1">Heterotetramer of two alpha and two beta chains.</text>
</comment>
<keyword evidence="3" id="KW-1185">Reference proteome</keyword>
<feature type="chain" id="PRO_5044926143" description="Arginine biosynthesis bifunctional protein ArgJ alpha chain" evidence="1">
    <location>
        <begin position="1"/>
        <end position="184"/>
    </location>
</feature>
<dbReference type="RefSeq" id="WP_218252928.1">
    <property type="nucleotide sequence ID" value="NZ_JABXWD010000233.1"/>
</dbReference>